<gene>
    <name evidence="1" type="ORF">chiPu_0005135</name>
</gene>
<accession>A0A401S8J5</accession>
<sequence length="67" mass="7868">MSIEHKNYCSQAGILQALFLIPLMAFVKVNKLIPFEDDEDIHTESFCEFPLRRKSAAEKCKYFCFYV</sequence>
<protein>
    <submittedName>
        <fullName evidence="1">Uncharacterized protein</fullName>
    </submittedName>
</protein>
<name>A0A401S8J5_CHIPU</name>
<keyword evidence="2" id="KW-1185">Reference proteome</keyword>
<evidence type="ECO:0000313" key="2">
    <source>
        <dbReference type="Proteomes" id="UP000287033"/>
    </source>
</evidence>
<dbReference type="EMBL" id="BEZZ01000135">
    <property type="protein sequence ID" value="GCC26717.1"/>
    <property type="molecule type" value="Genomic_DNA"/>
</dbReference>
<comment type="caution">
    <text evidence="1">The sequence shown here is derived from an EMBL/GenBank/DDBJ whole genome shotgun (WGS) entry which is preliminary data.</text>
</comment>
<dbReference type="AlphaFoldDB" id="A0A401S8J5"/>
<dbReference type="Proteomes" id="UP000287033">
    <property type="component" value="Unassembled WGS sequence"/>
</dbReference>
<evidence type="ECO:0000313" key="1">
    <source>
        <dbReference type="EMBL" id="GCC26717.1"/>
    </source>
</evidence>
<reference evidence="1 2" key="1">
    <citation type="journal article" date="2018" name="Nat. Ecol. Evol.">
        <title>Shark genomes provide insights into elasmobranch evolution and the origin of vertebrates.</title>
        <authorList>
            <person name="Hara Y"/>
            <person name="Yamaguchi K"/>
            <person name="Onimaru K"/>
            <person name="Kadota M"/>
            <person name="Koyanagi M"/>
            <person name="Keeley SD"/>
            <person name="Tatsumi K"/>
            <person name="Tanaka K"/>
            <person name="Motone F"/>
            <person name="Kageyama Y"/>
            <person name="Nozu R"/>
            <person name="Adachi N"/>
            <person name="Nishimura O"/>
            <person name="Nakagawa R"/>
            <person name="Tanegashima C"/>
            <person name="Kiyatake I"/>
            <person name="Matsumoto R"/>
            <person name="Murakumo K"/>
            <person name="Nishida K"/>
            <person name="Terakita A"/>
            <person name="Kuratani S"/>
            <person name="Sato K"/>
            <person name="Hyodo S Kuraku.S."/>
        </authorList>
    </citation>
    <scope>NUCLEOTIDE SEQUENCE [LARGE SCALE GENOMIC DNA]</scope>
</reference>
<organism evidence="1 2">
    <name type="scientific">Chiloscyllium punctatum</name>
    <name type="common">Brownbanded bambooshark</name>
    <name type="synonym">Hemiscyllium punctatum</name>
    <dbReference type="NCBI Taxonomy" id="137246"/>
    <lineage>
        <taxon>Eukaryota</taxon>
        <taxon>Metazoa</taxon>
        <taxon>Chordata</taxon>
        <taxon>Craniata</taxon>
        <taxon>Vertebrata</taxon>
        <taxon>Chondrichthyes</taxon>
        <taxon>Elasmobranchii</taxon>
        <taxon>Galeomorphii</taxon>
        <taxon>Galeoidea</taxon>
        <taxon>Orectolobiformes</taxon>
        <taxon>Hemiscylliidae</taxon>
        <taxon>Chiloscyllium</taxon>
    </lineage>
</organism>
<proteinExistence type="predicted"/>